<dbReference type="EMBL" id="VFPA01000003">
    <property type="protein sequence ID" value="TQM08992.1"/>
    <property type="molecule type" value="Genomic_DNA"/>
</dbReference>
<dbReference type="PROSITE" id="PS51186">
    <property type="entry name" value="GNAT"/>
    <property type="match status" value="1"/>
</dbReference>
<accession>A0A543DI39</accession>
<dbReference type="AlphaFoldDB" id="A0A543DI39"/>
<comment type="caution">
    <text evidence="4">The sequence shown here is derived from an EMBL/GenBank/DDBJ whole genome shotgun (WGS) entry which is preliminary data.</text>
</comment>
<dbReference type="OrthoDB" id="273614at2"/>
<dbReference type="Proteomes" id="UP000315677">
    <property type="component" value="Unassembled WGS sequence"/>
</dbReference>
<feature type="domain" description="N-acetyltransferase" evidence="3">
    <location>
        <begin position="15"/>
        <end position="181"/>
    </location>
</feature>
<dbReference type="GO" id="GO:0016747">
    <property type="term" value="F:acyltransferase activity, transferring groups other than amino-acyl groups"/>
    <property type="evidence" value="ECO:0007669"/>
    <property type="project" value="InterPro"/>
</dbReference>
<evidence type="ECO:0000256" key="2">
    <source>
        <dbReference type="ARBA" id="ARBA00023315"/>
    </source>
</evidence>
<dbReference type="Pfam" id="PF00583">
    <property type="entry name" value="Acetyltransf_1"/>
    <property type="match status" value="1"/>
</dbReference>
<dbReference type="InterPro" id="IPR000182">
    <property type="entry name" value="GNAT_dom"/>
</dbReference>
<evidence type="ECO:0000313" key="4">
    <source>
        <dbReference type="EMBL" id="TQM08992.1"/>
    </source>
</evidence>
<evidence type="ECO:0000313" key="5">
    <source>
        <dbReference type="Proteomes" id="UP000315677"/>
    </source>
</evidence>
<name>A0A543DI39_9PSEU</name>
<dbReference type="InterPro" id="IPR016181">
    <property type="entry name" value="Acyl_CoA_acyltransferase"/>
</dbReference>
<keyword evidence="1 4" id="KW-0808">Transferase</keyword>
<gene>
    <name evidence="4" type="ORF">FB558_4733</name>
</gene>
<evidence type="ECO:0000256" key="1">
    <source>
        <dbReference type="ARBA" id="ARBA00022679"/>
    </source>
</evidence>
<keyword evidence="2" id="KW-0012">Acyltransferase</keyword>
<dbReference type="InterPro" id="IPR050832">
    <property type="entry name" value="Bact_Acetyltransf"/>
</dbReference>
<proteinExistence type="predicted"/>
<dbReference type="SUPFAM" id="SSF55729">
    <property type="entry name" value="Acyl-CoA N-acyltransferases (Nat)"/>
    <property type="match status" value="1"/>
</dbReference>
<dbReference type="PANTHER" id="PTHR43877">
    <property type="entry name" value="AMINOALKYLPHOSPHONATE N-ACETYLTRANSFERASE-RELATED-RELATED"/>
    <property type="match status" value="1"/>
</dbReference>
<evidence type="ECO:0000259" key="3">
    <source>
        <dbReference type="PROSITE" id="PS51186"/>
    </source>
</evidence>
<reference evidence="4 5" key="1">
    <citation type="submission" date="2019-06" db="EMBL/GenBank/DDBJ databases">
        <title>Sequencing the genomes of 1000 actinobacteria strains.</title>
        <authorList>
            <person name="Klenk H.-P."/>
        </authorList>
    </citation>
    <scope>NUCLEOTIDE SEQUENCE [LARGE SCALE GENOMIC DNA]</scope>
    <source>
        <strain evidence="4 5">DSM 45301</strain>
    </source>
</reference>
<protein>
    <submittedName>
        <fullName evidence="4">N-acetylglutamate synthase-like GNAT family acetyltransferase</fullName>
    </submittedName>
</protein>
<keyword evidence="5" id="KW-1185">Reference proteome</keyword>
<sequence length="186" mass="19872">MPGRLGGETGRSSGYEVRPAQPHELPAAGELCAAGYRADGFLSPGSTDHYEAALRDAAGRAAEAAVLVAAEPDGRLLGTLTWCPPGSGLREVATRPDQGEFRMLAVHPAARRRGVARTLVEHCLADARRLGLAELVLSSLPEMTAAHALYRGLGFHRSPELDWSPVPSVRLWGFRRTLTAPYPGRA</sequence>
<dbReference type="CDD" id="cd04301">
    <property type="entry name" value="NAT_SF"/>
    <property type="match status" value="1"/>
</dbReference>
<organism evidence="4 5">
    <name type="scientific">Pseudonocardia kunmingensis</name>
    <dbReference type="NCBI Taxonomy" id="630975"/>
    <lineage>
        <taxon>Bacteria</taxon>
        <taxon>Bacillati</taxon>
        <taxon>Actinomycetota</taxon>
        <taxon>Actinomycetes</taxon>
        <taxon>Pseudonocardiales</taxon>
        <taxon>Pseudonocardiaceae</taxon>
        <taxon>Pseudonocardia</taxon>
    </lineage>
</organism>
<dbReference type="Gene3D" id="3.40.630.30">
    <property type="match status" value="1"/>
</dbReference>